<feature type="domain" description="hAT-like transposase RNase-H fold" evidence="3">
    <location>
        <begin position="313"/>
        <end position="410"/>
    </location>
</feature>
<feature type="domain" description="HAT C-terminal dimerisation" evidence="2">
    <location>
        <begin position="467"/>
        <end position="549"/>
    </location>
</feature>
<feature type="compositionally biased region" description="Basic and acidic residues" evidence="1">
    <location>
        <begin position="23"/>
        <end position="42"/>
    </location>
</feature>
<feature type="region of interest" description="Disordered" evidence="1">
    <location>
        <begin position="1"/>
        <end position="42"/>
    </location>
</feature>
<dbReference type="PANTHER" id="PTHR23272:SF135">
    <property type="entry name" value="ZINC FINGER BED DOMAIN-CONTAINING PROTEIN DAYSLEEPER-LIKE"/>
    <property type="match status" value="1"/>
</dbReference>
<evidence type="ECO:0008006" key="6">
    <source>
        <dbReference type="Google" id="ProtNLM"/>
    </source>
</evidence>
<accession>A0AAW2C2S2</accession>
<dbReference type="SUPFAM" id="SSF53098">
    <property type="entry name" value="Ribonuclease H-like"/>
    <property type="match status" value="1"/>
</dbReference>
<organism evidence="4 5">
    <name type="scientific">Lithocarpus litseifolius</name>
    <dbReference type="NCBI Taxonomy" id="425828"/>
    <lineage>
        <taxon>Eukaryota</taxon>
        <taxon>Viridiplantae</taxon>
        <taxon>Streptophyta</taxon>
        <taxon>Embryophyta</taxon>
        <taxon>Tracheophyta</taxon>
        <taxon>Spermatophyta</taxon>
        <taxon>Magnoliopsida</taxon>
        <taxon>eudicotyledons</taxon>
        <taxon>Gunneridae</taxon>
        <taxon>Pentapetalae</taxon>
        <taxon>rosids</taxon>
        <taxon>fabids</taxon>
        <taxon>Fagales</taxon>
        <taxon>Fagaceae</taxon>
        <taxon>Lithocarpus</taxon>
    </lineage>
</organism>
<dbReference type="AlphaFoldDB" id="A0AAW2C2S2"/>
<name>A0AAW2C2S2_9ROSI</name>
<feature type="compositionally biased region" description="Polar residues" evidence="1">
    <location>
        <begin position="414"/>
        <end position="433"/>
    </location>
</feature>
<dbReference type="Pfam" id="PF14372">
    <property type="entry name" value="hAT-like_RNase-H"/>
    <property type="match status" value="1"/>
</dbReference>
<feature type="compositionally biased region" description="Basic and acidic residues" evidence="1">
    <location>
        <begin position="434"/>
        <end position="443"/>
    </location>
</feature>
<dbReference type="GO" id="GO:0046983">
    <property type="term" value="F:protein dimerization activity"/>
    <property type="evidence" value="ECO:0007669"/>
    <property type="project" value="InterPro"/>
</dbReference>
<evidence type="ECO:0000313" key="4">
    <source>
        <dbReference type="EMBL" id="KAK9992008.1"/>
    </source>
</evidence>
<dbReference type="InterPro" id="IPR025525">
    <property type="entry name" value="hAT-like_transposase_RNase-H"/>
</dbReference>
<reference evidence="4 5" key="1">
    <citation type="submission" date="2024-01" db="EMBL/GenBank/DDBJ databases">
        <title>A telomere-to-telomere, gap-free genome of sweet tea (Lithocarpus litseifolius).</title>
        <authorList>
            <person name="Zhou J."/>
        </authorList>
    </citation>
    <scope>NUCLEOTIDE SEQUENCE [LARGE SCALE GENOMIC DNA]</scope>
    <source>
        <strain evidence="4">Zhou-2022a</strain>
        <tissue evidence="4">Leaf</tissue>
    </source>
</reference>
<protein>
    <recommendedName>
        <fullName evidence="6">Zinc finger BED domain-containing protein RICESLEEPER 2-like</fullName>
    </recommendedName>
</protein>
<evidence type="ECO:0000259" key="2">
    <source>
        <dbReference type="Pfam" id="PF05699"/>
    </source>
</evidence>
<evidence type="ECO:0000259" key="3">
    <source>
        <dbReference type="Pfam" id="PF14372"/>
    </source>
</evidence>
<feature type="region of interest" description="Disordered" evidence="1">
    <location>
        <begin position="414"/>
        <end position="449"/>
    </location>
</feature>
<dbReference type="InterPro" id="IPR008906">
    <property type="entry name" value="HATC_C_dom"/>
</dbReference>
<dbReference type="EMBL" id="JAZDWU010000009">
    <property type="protein sequence ID" value="KAK9992008.1"/>
    <property type="molecule type" value="Genomic_DNA"/>
</dbReference>
<dbReference type="Pfam" id="PF05699">
    <property type="entry name" value="Dimer_Tnp_hAT"/>
    <property type="match status" value="1"/>
</dbReference>
<feature type="compositionally biased region" description="Acidic residues" evidence="1">
    <location>
        <begin position="13"/>
        <end position="22"/>
    </location>
</feature>
<dbReference type="Proteomes" id="UP001459277">
    <property type="component" value="Unassembled WGS sequence"/>
</dbReference>
<sequence>MEADHENYQTNDVESDGDACGDECDHGSDHGDSHGCSSDGERSVNDDDFDFEQRNASQFLGLLTCARNVLPLGGMFMKMLQISDPVFKRVSFDSIQDDCLKLYKEMKENTEQVLRKFDGQIGLSVDILRCQKGYEYMCLKAHFIANDWNLRNWVLNFRRINASWGDDCLVGAILKSLKGWDIGNKIANITFLNYEGIDEVKDYVQEAKKLQFNGQLFRLYCCADIFKRMVQAAFEAIAGTISTIDDLMYFGKPSCQWDATYDRLKTAFEEKEEFGKEEYNDWDKPSADEWKKVEGICKLLESLYNAAKALFETKDATANIYLQNLREVRATLTKEANSSDSFIRAVAAEMHKKFEKYWKNMFLVLAIATVMDPRCKITYFEFSSSKYGGDDDTAEVSTVVMAIRSLYDDYSIQFPETENPVSNPTSDSGGESSRQVKRERLSSDDSSNQLQDYQQFIESTSQPLKSELDIYLEEPVLPWTQDFNILSWWRAACPRYPILSRIARDYLPVPMSVATSMDAFFTIDREISPRYASLRPDVMNAIMCTRSWFPDELKSTIGSALGCEEMLEDMEFVEDLYL</sequence>
<dbReference type="GO" id="GO:0003677">
    <property type="term" value="F:DNA binding"/>
    <property type="evidence" value="ECO:0007669"/>
    <property type="project" value="InterPro"/>
</dbReference>
<comment type="caution">
    <text evidence="4">The sequence shown here is derived from an EMBL/GenBank/DDBJ whole genome shotgun (WGS) entry which is preliminary data.</text>
</comment>
<proteinExistence type="predicted"/>
<evidence type="ECO:0000313" key="5">
    <source>
        <dbReference type="Proteomes" id="UP001459277"/>
    </source>
</evidence>
<dbReference type="InterPro" id="IPR012337">
    <property type="entry name" value="RNaseH-like_sf"/>
</dbReference>
<gene>
    <name evidence="4" type="ORF">SO802_026993</name>
</gene>
<dbReference type="PANTHER" id="PTHR23272">
    <property type="entry name" value="BED FINGER-RELATED"/>
    <property type="match status" value="1"/>
</dbReference>
<keyword evidence="5" id="KW-1185">Reference proteome</keyword>
<evidence type="ECO:0000256" key="1">
    <source>
        <dbReference type="SAM" id="MobiDB-lite"/>
    </source>
</evidence>